<organism evidence="10 11">
    <name type="scientific">Candidatus Liptonbacteria bacterium RIFCSPLOWO2_01_FULL_52_25</name>
    <dbReference type="NCBI Taxonomy" id="1798650"/>
    <lineage>
        <taxon>Bacteria</taxon>
        <taxon>Candidatus Liptoniibacteriota</taxon>
    </lineage>
</organism>
<sequence>MKIPEEVQAIATLLGEKGFEAYLVGGCVRDLLLEREPKDWDIATNATPDKVQELFMLWNGGTPEHPSTVYENDFGTVLVKLGPRTNTDLGADIADGVQKNADKFRTSQRKSASSLRESALNVVEVTTFRSEEGYADKRHPTKIVFAKTIEEDLSRRDFTVNAMAMGAVKLTMGALIDEYGGQEDLKKRVIRTVGRPDERFNEDALRMMRAVRFSAELDFQIDPETRRAIEKHSQELELISKERIRDEFIKIIETPRAAAGVMLLEELNLLNYVLPELREGLGVGQNKHHIYTVFEHLIRALDYAAKQNYSLHVRLASLLHDVGKPRSKQGDGPDSTFYQHEYIGAKLAAKALDRLRFPKELTEQIVHLVRYHMFYYNTDEVSAAGVRRFLARVGPENVDDLMKVREADRIGSGVPKAVPYKSRHLLFMIEKVKSDPISPKMLKVKGDDVMKLLGIEPGPRVGFVLSVLLEEVLDDPAKNSSKELEARIKELGKLSDTELKKLSAKAKEKKDEFEASIEEETKKKYHVK</sequence>
<dbReference type="Pfam" id="PF01966">
    <property type="entry name" value="HD"/>
    <property type="match status" value="1"/>
</dbReference>
<dbReference type="InterPro" id="IPR043519">
    <property type="entry name" value="NT_sf"/>
</dbReference>
<dbReference type="PROSITE" id="PS51831">
    <property type="entry name" value="HD"/>
    <property type="match status" value="1"/>
</dbReference>
<dbReference type="Pfam" id="PF12627">
    <property type="entry name" value="PolyA_pol_RNAbd"/>
    <property type="match status" value="1"/>
</dbReference>
<evidence type="ECO:0000256" key="2">
    <source>
        <dbReference type="ARBA" id="ARBA00022679"/>
    </source>
</evidence>
<evidence type="ECO:0000313" key="10">
    <source>
        <dbReference type="EMBL" id="OGZ00159.1"/>
    </source>
</evidence>
<evidence type="ECO:0000256" key="4">
    <source>
        <dbReference type="ARBA" id="ARBA00022695"/>
    </source>
</evidence>
<dbReference type="GO" id="GO:0000166">
    <property type="term" value="F:nucleotide binding"/>
    <property type="evidence" value="ECO:0007669"/>
    <property type="project" value="UniProtKB-KW"/>
</dbReference>
<keyword evidence="8" id="KW-0694">RNA-binding</keyword>
<protein>
    <recommendedName>
        <fullName evidence="9">HD domain-containing protein</fullName>
    </recommendedName>
</protein>
<dbReference type="InterPro" id="IPR050264">
    <property type="entry name" value="Bact_CCA-adding_enz_type3_sf"/>
</dbReference>
<evidence type="ECO:0000259" key="9">
    <source>
        <dbReference type="PROSITE" id="PS51831"/>
    </source>
</evidence>
<dbReference type="Gene3D" id="3.30.460.10">
    <property type="entry name" value="Beta Polymerase, domain 2"/>
    <property type="match status" value="1"/>
</dbReference>
<dbReference type="CDD" id="cd05398">
    <property type="entry name" value="NT_ClassII-CCAase"/>
    <property type="match status" value="1"/>
</dbReference>
<dbReference type="GO" id="GO:0008033">
    <property type="term" value="P:tRNA processing"/>
    <property type="evidence" value="ECO:0007669"/>
    <property type="project" value="UniProtKB-KW"/>
</dbReference>
<gene>
    <name evidence="10" type="ORF">A2945_00100</name>
</gene>
<keyword evidence="7" id="KW-0460">Magnesium</keyword>
<keyword evidence="4" id="KW-0548">Nucleotidyltransferase</keyword>
<evidence type="ECO:0000256" key="5">
    <source>
        <dbReference type="ARBA" id="ARBA00022723"/>
    </source>
</evidence>
<evidence type="ECO:0000256" key="8">
    <source>
        <dbReference type="RuleBase" id="RU003953"/>
    </source>
</evidence>
<dbReference type="GO" id="GO:0046872">
    <property type="term" value="F:metal ion binding"/>
    <property type="evidence" value="ECO:0007669"/>
    <property type="project" value="UniProtKB-KW"/>
</dbReference>
<dbReference type="SUPFAM" id="SSF81301">
    <property type="entry name" value="Nucleotidyltransferase"/>
    <property type="match status" value="1"/>
</dbReference>
<dbReference type="Gene3D" id="1.10.246.80">
    <property type="match status" value="1"/>
</dbReference>
<dbReference type="NCBIfam" id="TIGR00277">
    <property type="entry name" value="HDIG"/>
    <property type="match status" value="1"/>
</dbReference>
<evidence type="ECO:0000256" key="3">
    <source>
        <dbReference type="ARBA" id="ARBA00022694"/>
    </source>
</evidence>
<reference evidence="10 11" key="1">
    <citation type="journal article" date="2016" name="Nat. Commun.">
        <title>Thousands of microbial genomes shed light on interconnected biogeochemical processes in an aquifer system.</title>
        <authorList>
            <person name="Anantharaman K."/>
            <person name="Brown C.T."/>
            <person name="Hug L.A."/>
            <person name="Sharon I."/>
            <person name="Castelle C.J."/>
            <person name="Probst A.J."/>
            <person name="Thomas B.C."/>
            <person name="Singh A."/>
            <person name="Wilkins M.J."/>
            <person name="Karaoz U."/>
            <person name="Brodie E.L."/>
            <person name="Williams K.H."/>
            <person name="Hubbard S.S."/>
            <person name="Banfield J.F."/>
        </authorList>
    </citation>
    <scope>NUCLEOTIDE SEQUENCE [LARGE SCALE GENOMIC DNA]</scope>
</reference>
<evidence type="ECO:0000256" key="7">
    <source>
        <dbReference type="ARBA" id="ARBA00022842"/>
    </source>
</evidence>
<dbReference type="GO" id="GO:0016779">
    <property type="term" value="F:nucleotidyltransferase activity"/>
    <property type="evidence" value="ECO:0007669"/>
    <property type="project" value="UniProtKB-KW"/>
</dbReference>
<dbReference type="SMART" id="SM00471">
    <property type="entry name" value="HDc"/>
    <property type="match status" value="1"/>
</dbReference>
<accession>A0A1G2CFI9</accession>
<dbReference type="PANTHER" id="PTHR46173:SF1">
    <property type="entry name" value="CCA TRNA NUCLEOTIDYLTRANSFERASE 1, MITOCHONDRIAL"/>
    <property type="match status" value="1"/>
</dbReference>
<name>A0A1G2CFI9_9BACT</name>
<dbReference type="InterPro" id="IPR032828">
    <property type="entry name" value="PolyA_RNA-bd"/>
</dbReference>
<dbReference type="CDD" id="cd00077">
    <property type="entry name" value="HDc"/>
    <property type="match status" value="1"/>
</dbReference>
<feature type="domain" description="HD" evidence="9">
    <location>
        <begin position="293"/>
        <end position="413"/>
    </location>
</feature>
<proteinExistence type="inferred from homology"/>
<evidence type="ECO:0000256" key="1">
    <source>
        <dbReference type="ARBA" id="ARBA00001946"/>
    </source>
</evidence>
<keyword evidence="3" id="KW-0819">tRNA processing</keyword>
<keyword evidence="2 8" id="KW-0808">Transferase</keyword>
<dbReference type="InterPro" id="IPR006674">
    <property type="entry name" value="HD_domain"/>
</dbReference>
<comment type="similarity">
    <text evidence="8">Belongs to the tRNA nucleotidyltransferase/poly(A) polymerase family.</text>
</comment>
<evidence type="ECO:0000313" key="11">
    <source>
        <dbReference type="Proteomes" id="UP000178880"/>
    </source>
</evidence>
<dbReference type="InterPro" id="IPR003607">
    <property type="entry name" value="HD/PDEase_dom"/>
</dbReference>
<keyword evidence="5" id="KW-0479">Metal-binding</keyword>
<dbReference type="Gene3D" id="1.10.3090.10">
    <property type="entry name" value="cca-adding enzyme, domain 2"/>
    <property type="match status" value="1"/>
</dbReference>
<dbReference type="EMBL" id="MHLA01000007">
    <property type="protein sequence ID" value="OGZ00159.1"/>
    <property type="molecule type" value="Genomic_DNA"/>
</dbReference>
<comment type="caution">
    <text evidence="10">The sequence shown here is derived from an EMBL/GenBank/DDBJ whole genome shotgun (WGS) entry which is preliminary data.</text>
</comment>
<dbReference type="InterPro" id="IPR002646">
    <property type="entry name" value="PolA_pol_head_dom"/>
</dbReference>
<evidence type="ECO:0000256" key="6">
    <source>
        <dbReference type="ARBA" id="ARBA00022741"/>
    </source>
</evidence>
<keyword evidence="6" id="KW-0547">Nucleotide-binding</keyword>
<dbReference type="Pfam" id="PF01743">
    <property type="entry name" value="PolyA_pol"/>
    <property type="match status" value="2"/>
</dbReference>
<dbReference type="SUPFAM" id="SSF81891">
    <property type="entry name" value="Poly A polymerase C-terminal region-like"/>
    <property type="match status" value="1"/>
</dbReference>
<dbReference type="AlphaFoldDB" id="A0A1G2CFI9"/>
<dbReference type="STRING" id="1798650.A2945_00100"/>
<dbReference type="InterPro" id="IPR006675">
    <property type="entry name" value="HDIG_dom"/>
</dbReference>
<dbReference type="GO" id="GO:0000049">
    <property type="term" value="F:tRNA binding"/>
    <property type="evidence" value="ECO:0007669"/>
    <property type="project" value="TreeGrafter"/>
</dbReference>
<dbReference type="Proteomes" id="UP000178880">
    <property type="component" value="Unassembled WGS sequence"/>
</dbReference>
<dbReference type="PANTHER" id="PTHR46173">
    <property type="entry name" value="CCA TRNA NUCLEOTIDYLTRANSFERASE 1, MITOCHONDRIAL"/>
    <property type="match status" value="1"/>
</dbReference>
<comment type="cofactor">
    <cofactor evidence="1">
        <name>Mg(2+)</name>
        <dbReference type="ChEBI" id="CHEBI:18420"/>
    </cofactor>
</comment>